<dbReference type="AlphaFoldDB" id="A0A081CGH1"/>
<evidence type="ECO:0000313" key="3">
    <source>
        <dbReference type="Proteomes" id="UP000053758"/>
    </source>
</evidence>
<accession>A0A081CGH1</accession>
<dbReference type="Pfam" id="PF13409">
    <property type="entry name" value="GST_N_2"/>
    <property type="match status" value="1"/>
</dbReference>
<sequence length="361" mass="38614">MSDASPVKRAGSTADTEEDFSTVPTTTAPSESGFEDLSISETDSNVRVAASDTSSTPAAASEGVNAAVPAAAPARQADEPAAHPTRADSTSLTSSTSGLVLFDLTDKPGGKACFSPHTIKTILDLKLLNVGYERQRLTFVQIRNELSERIADNVTVPALELSDGSHIVDSWAIAEYLERRHQDGHRLFGSSATKRLAAMLNQFGKTVLAPHIGPLAQRGVHAMLDAESADYFANVKIGQPRWAKVSSMSQADVQNHVQQAIAKLEVVNAMLTCEGGTDSSNGAVSYSTHSASTPQPRSSKSVWFAGGQDPTHADFVLFGWYVFSRAAGAKIANEIWTAHKPIKRWLDAMLEWSGDLADDFV</sequence>
<dbReference type="RefSeq" id="XP_014655929.1">
    <property type="nucleotide sequence ID" value="XM_014800443.1"/>
</dbReference>
<dbReference type="OrthoDB" id="4951845at2759"/>
<feature type="domain" description="GST N-terminal" evidence="1">
    <location>
        <begin position="114"/>
        <end position="179"/>
    </location>
</feature>
<proteinExistence type="predicted"/>
<evidence type="ECO:0000259" key="1">
    <source>
        <dbReference type="Pfam" id="PF13409"/>
    </source>
</evidence>
<dbReference type="GeneID" id="26304905"/>
<dbReference type="Pfam" id="PF13410">
    <property type="entry name" value="GST_C_2"/>
    <property type="match status" value="1"/>
</dbReference>
<dbReference type="HOGENOM" id="CLU_759041_0_0_1"/>
<dbReference type="Proteomes" id="UP000053758">
    <property type="component" value="Unassembled WGS sequence"/>
</dbReference>
<protein>
    <recommendedName>
        <fullName evidence="1">GST N-terminal domain-containing protein</fullName>
    </recommendedName>
</protein>
<evidence type="ECO:0000313" key="2">
    <source>
        <dbReference type="EMBL" id="GAK65767.1"/>
    </source>
</evidence>
<dbReference type="InterPro" id="IPR004045">
    <property type="entry name" value="Glutathione_S-Trfase_N"/>
</dbReference>
<reference evidence="3" key="1">
    <citation type="journal article" date="2014" name="Genome Announc.">
        <title>Draft Genome Sequence of the Yeast Pseudozyma antarctica Type Strain JCM10317, a Producer of the Glycolipid Biosurfactants, Mannosylerythritol Lipids.</title>
        <authorList>
            <person name="Saika A."/>
            <person name="Koike H."/>
            <person name="Hori T."/>
            <person name="Fukuoka T."/>
            <person name="Sato S."/>
            <person name="Habe H."/>
            <person name="Kitamoto D."/>
            <person name="Morita T."/>
        </authorList>
    </citation>
    <scope>NUCLEOTIDE SEQUENCE [LARGE SCALE GENOMIC DNA]</scope>
    <source>
        <strain evidence="3">JCM 10317</strain>
    </source>
</reference>
<dbReference type="Gene3D" id="1.20.1050.10">
    <property type="match status" value="1"/>
</dbReference>
<dbReference type="InterPro" id="IPR036249">
    <property type="entry name" value="Thioredoxin-like_sf"/>
</dbReference>
<dbReference type="SUPFAM" id="SSF47616">
    <property type="entry name" value="GST C-terminal domain-like"/>
    <property type="match status" value="1"/>
</dbReference>
<dbReference type="InterPro" id="IPR036282">
    <property type="entry name" value="Glutathione-S-Trfase_C_sf"/>
</dbReference>
<dbReference type="Gene3D" id="3.40.30.10">
    <property type="entry name" value="Glutaredoxin"/>
    <property type="match status" value="1"/>
</dbReference>
<keyword evidence="3" id="KW-1185">Reference proteome</keyword>
<gene>
    <name evidence="2" type="ORF">PAN0_010d3987</name>
</gene>
<organism evidence="2 3">
    <name type="scientific">Pseudozyma antarctica</name>
    <name type="common">Yeast</name>
    <name type="synonym">Candida antarctica</name>
    <dbReference type="NCBI Taxonomy" id="84753"/>
    <lineage>
        <taxon>Eukaryota</taxon>
        <taxon>Fungi</taxon>
        <taxon>Dikarya</taxon>
        <taxon>Basidiomycota</taxon>
        <taxon>Ustilaginomycotina</taxon>
        <taxon>Ustilaginomycetes</taxon>
        <taxon>Ustilaginales</taxon>
        <taxon>Ustilaginaceae</taxon>
        <taxon>Moesziomyces</taxon>
    </lineage>
</organism>
<dbReference type="SUPFAM" id="SSF52833">
    <property type="entry name" value="Thioredoxin-like"/>
    <property type="match status" value="1"/>
</dbReference>
<dbReference type="EMBL" id="DF830077">
    <property type="protein sequence ID" value="GAK65767.1"/>
    <property type="molecule type" value="Genomic_DNA"/>
</dbReference>
<name>A0A081CGH1_PSEA2</name>